<sequence length="162" mass="17970">MKALHEQELCNQHLRKYIDGILLRVVELYPEILEVASSSSRCSSPEASTASTTLSTARSPEKPNDSVFGSLRAALAYASFRKPPKPSTSPTFTSEQWSIPEEPRSRSVDGEAPQSLGSKLYSYLPSARFFRRSPPKDQKIELEAKEGEEIRPSPPPPDPVIK</sequence>
<evidence type="ECO:0000313" key="4">
    <source>
        <dbReference type="Proteomes" id="UP000095284"/>
    </source>
</evidence>
<feature type="region of interest" description="Disordered" evidence="2">
    <location>
        <begin position="40"/>
        <end position="66"/>
    </location>
</feature>
<evidence type="ECO:0000256" key="2">
    <source>
        <dbReference type="SAM" id="MobiDB-lite"/>
    </source>
</evidence>
<feature type="region of interest" description="Disordered" evidence="2">
    <location>
        <begin position="132"/>
        <end position="162"/>
    </location>
</feature>
<proteinExistence type="predicted"/>
<feature type="compositionally biased region" description="Basic and acidic residues" evidence="2">
    <location>
        <begin position="134"/>
        <end position="151"/>
    </location>
</feature>
<feature type="region of interest" description="Disordered" evidence="2">
    <location>
        <begin position="79"/>
        <end position="115"/>
    </location>
</feature>
<dbReference type="SUPFAM" id="SSF144270">
    <property type="entry name" value="Eferin C-derminal domain-like"/>
    <property type="match status" value="1"/>
</dbReference>
<feature type="compositionally biased region" description="Pro residues" evidence="2">
    <location>
        <begin position="152"/>
        <end position="162"/>
    </location>
</feature>
<dbReference type="Proteomes" id="UP000095284">
    <property type="component" value="Unplaced"/>
</dbReference>
<name>A0A1I7SGX5_BURXY</name>
<keyword evidence="1" id="KW-0813">Transport</keyword>
<dbReference type="WBParaSite" id="BXY_1229000.1">
    <property type="protein sequence ID" value="BXY_1229000.1"/>
    <property type="gene ID" value="BXY_1229000"/>
</dbReference>
<dbReference type="Pfam" id="PF09457">
    <property type="entry name" value="RBD-FIP"/>
    <property type="match status" value="1"/>
</dbReference>
<evidence type="ECO:0000256" key="1">
    <source>
        <dbReference type="ARBA" id="ARBA00022448"/>
    </source>
</evidence>
<organism evidence="4 5">
    <name type="scientific">Bursaphelenchus xylophilus</name>
    <name type="common">Pinewood nematode worm</name>
    <name type="synonym">Aphelenchoides xylophilus</name>
    <dbReference type="NCBI Taxonomy" id="6326"/>
    <lineage>
        <taxon>Eukaryota</taxon>
        <taxon>Metazoa</taxon>
        <taxon>Ecdysozoa</taxon>
        <taxon>Nematoda</taxon>
        <taxon>Chromadorea</taxon>
        <taxon>Rhabditida</taxon>
        <taxon>Tylenchina</taxon>
        <taxon>Tylenchomorpha</taxon>
        <taxon>Aphelenchoidea</taxon>
        <taxon>Aphelenchoididae</taxon>
        <taxon>Bursaphelenchus</taxon>
    </lineage>
</organism>
<dbReference type="AlphaFoldDB" id="A0A1I7SGX5"/>
<reference evidence="5" key="1">
    <citation type="submission" date="2016-11" db="UniProtKB">
        <authorList>
            <consortium name="WormBaseParasite"/>
        </authorList>
    </citation>
    <scope>IDENTIFICATION</scope>
</reference>
<feature type="compositionally biased region" description="Low complexity" evidence="2">
    <location>
        <begin position="40"/>
        <end position="58"/>
    </location>
</feature>
<feature type="domain" description="FIP-RBD" evidence="3">
    <location>
        <begin position="1"/>
        <end position="36"/>
    </location>
</feature>
<dbReference type="Gene3D" id="1.20.5.2440">
    <property type="match status" value="1"/>
</dbReference>
<accession>A0A1I7SGX5</accession>
<evidence type="ECO:0000259" key="3">
    <source>
        <dbReference type="PROSITE" id="PS51511"/>
    </source>
</evidence>
<dbReference type="InterPro" id="IPR019018">
    <property type="entry name" value="Rab-bd_FIP-RBD"/>
</dbReference>
<dbReference type="PROSITE" id="PS51511">
    <property type="entry name" value="FIP_RBD"/>
    <property type="match status" value="1"/>
</dbReference>
<dbReference type="InterPro" id="IPR037245">
    <property type="entry name" value="FIP-RBD_C_sf"/>
</dbReference>
<protein>
    <submittedName>
        <fullName evidence="5">FIP-RBD domain-containing protein</fullName>
    </submittedName>
</protein>
<evidence type="ECO:0000313" key="5">
    <source>
        <dbReference type="WBParaSite" id="BXY_1229000.1"/>
    </source>
</evidence>